<dbReference type="AlphaFoldDB" id="A0A7Y4L5I8"/>
<dbReference type="EMBL" id="JACHKF010000001">
    <property type="protein sequence ID" value="MBB6567066.1"/>
    <property type="molecule type" value="Genomic_DNA"/>
</dbReference>
<feature type="compositionally biased region" description="Low complexity" evidence="2">
    <location>
        <begin position="29"/>
        <end position="44"/>
    </location>
</feature>
<evidence type="ECO:0000313" key="6">
    <source>
        <dbReference type="Proteomes" id="UP000534306"/>
    </source>
</evidence>
<accession>A0A7Y4L5I8</accession>
<keyword evidence="3" id="KW-0732">Signal</keyword>
<evidence type="ECO:0000256" key="3">
    <source>
        <dbReference type="SAM" id="SignalP"/>
    </source>
</evidence>
<reference evidence="4 7" key="2">
    <citation type="submission" date="2020-08" db="EMBL/GenBank/DDBJ databases">
        <title>Sequencing the genomes of 1000 actinobacteria strains.</title>
        <authorList>
            <person name="Klenk H.-P."/>
        </authorList>
    </citation>
    <scope>NUCLEOTIDE SEQUENCE [LARGE SCALE GENOMIC DNA]</scope>
    <source>
        <strain evidence="4 7">DSM 15626</strain>
    </source>
</reference>
<dbReference type="Proteomes" id="UP000553957">
    <property type="component" value="Unassembled WGS sequence"/>
</dbReference>
<dbReference type="Proteomes" id="UP000534306">
    <property type="component" value="Unassembled WGS sequence"/>
</dbReference>
<dbReference type="RefSeq" id="WP_171678022.1">
    <property type="nucleotide sequence ID" value="NZ_BAAAGT010000008.1"/>
</dbReference>
<feature type="signal peptide" evidence="3">
    <location>
        <begin position="1"/>
        <end position="23"/>
    </location>
</feature>
<dbReference type="PROSITE" id="PS51257">
    <property type="entry name" value="PROKAR_LIPOPROTEIN"/>
    <property type="match status" value="1"/>
</dbReference>
<sequence>MTRRRRRAAVVLTAALTSGLLLGSAGCADSGAGPEAGGERAAAPSVGAGKSPTPRPTGAAPVSPGRITARPADLPTAVVDAPAPRRLVVTAAGLDLPVAAMGVAADGQMALPPDPRTIGWYRFGPAPADRTGSVVLGGHLDSREYGIGPLVRLRKVRRGDLVEVRTADGSAHRYRVTLVRDVPKTLLAVDELFDRTGPRRLRIVTCGGPYNRDAGGYRDNLMVTADPVP</sequence>
<proteinExistence type="predicted"/>
<keyword evidence="6" id="KW-1185">Reference proteome</keyword>
<dbReference type="InterPro" id="IPR023365">
    <property type="entry name" value="Sortase_dom-sf"/>
</dbReference>
<name>A0A7Y4L5I8_9ACTN</name>
<feature type="chain" id="PRO_5038315464" evidence="3">
    <location>
        <begin position="24"/>
        <end position="229"/>
    </location>
</feature>
<dbReference type="InterPro" id="IPR042001">
    <property type="entry name" value="Sortase_F"/>
</dbReference>
<dbReference type="Gene3D" id="2.40.260.10">
    <property type="entry name" value="Sortase"/>
    <property type="match status" value="1"/>
</dbReference>
<gene>
    <name evidence="4" type="ORF">HNR71_002703</name>
    <name evidence="5" type="ORF">HPO96_31490</name>
</gene>
<organism evidence="5 6">
    <name type="scientific">Kribbella sandramycini</name>
    <dbReference type="NCBI Taxonomy" id="60450"/>
    <lineage>
        <taxon>Bacteria</taxon>
        <taxon>Bacillati</taxon>
        <taxon>Actinomycetota</taxon>
        <taxon>Actinomycetes</taxon>
        <taxon>Propionibacteriales</taxon>
        <taxon>Kribbellaceae</taxon>
        <taxon>Kribbella</taxon>
    </lineage>
</organism>
<dbReference type="Pfam" id="PF04203">
    <property type="entry name" value="Sortase"/>
    <property type="match status" value="1"/>
</dbReference>
<reference evidence="5 6" key="1">
    <citation type="submission" date="2020-05" db="EMBL/GenBank/DDBJ databases">
        <title>Genome sequence of Kribbella sandramycini ATCC 39419.</title>
        <authorList>
            <person name="Maclea K.S."/>
            <person name="Fair J.L."/>
        </authorList>
    </citation>
    <scope>NUCLEOTIDE SEQUENCE [LARGE SCALE GENOMIC DNA]</scope>
    <source>
        <strain evidence="5 6">ATCC 39419</strain>
    </source>
</reference>
<keyword evidence="1" id="KW-0378">Hydrolase</keyword>
<evidence type="ECO:0000256" key="2">
    <source>
        <dbReference type="SAM" id="MobiDB-lite"/>
    </source>
</evidence>
<evidence type="ECO:0000256" key="1">
    <source>
        <dbReference type="ARBA" id="ARBA00022801"/>
    </source>
</evidence>
<evidence type="ECO:0000313" key="5">
    <source>
        <dbReference type="EMBL" id="NOL44784.1"/>
    </source>
</evidence>
<dbReference type="CDD" id="cd05829">
    <property type="entry name" value="Sortase_F"/>
    <property type="match status" value="1"/>
</dbReference>
<comment type="caution">
    <text evidence="5">The sequence shown here is derived from an EMBL/GenBank/DDBJ whole genome shotgun (WGS) entry which is preliminary data.</text>
</comment>
<dbReference type="GO" id="GO:0016787">
    <property type="term" value="F:hydrolase activity"/>
    <property type="evidence" value="ECO:0007669"/>
    <property type="project" value="UniProtKB-KW"/>
</dbReference>
<protein>
    <submittedName>
        <fullName evidence="5">Class F sortase</fullName>
    </submittedName>
</protein>
<dbReference type="EMBL" id="JABJRC010000009">
    <property type="protein sequence ID" value="NOL44784.1"/>
    <property type="molecule type" value="Genomic_DNA"/>
</dbReference>
<evidence type="ECO:0000313" key="7">
    <source>
        <dbReference type="Proteomes" id="UP000553957"/>
    </source>
</evidence>
<feature type="region of interest" description="Disordered" evidence="2">
    <location>
        <begin position="29"/>
        <end position="69"/>
    </location>
</feature>
<dbReference type="SUPFAM" id="SSF63817">
    <property type="entry name" value="Sortase"/>
    <property type="match status" value="1"/>
</dbReference>
<evidence type="ECO:0000313" key="4">
    <source>
        <dbReference type="EMBL" id="MBB6567066.1"/>
    </source>
</evidence>
<dbReference type="InterPro" id="IPR005754">
    <property type="entry name" value="Sortase"/>
</dbReference>